<dbReference type="InterPro" id="IPR010982">
    <property type="entry name" value="Lambda_DNA-bd_dom_sf"/>
</dbReference>
<accession>A0A6B3BSP0</accession>
<name>A0A6B3BSP0_9ACTN</name>
<dbReference type="Pfam" id="PF13560">
    <property type="entry name" value="HTH_31"/>
    <property type="match status" value="1"/>
</dbReference>
<sequence length="283" mass="31424">MPPRSTPTERQKRLGAELRKMRLAADATTEYAAGLLGLDRTKVSNIESGVRAISTDRLRTLACNYACRDKAYVDALVDMVGTRKRGWWEVYRGQIPAGLLDIAELEWHSKSVRVGLAMIMPGLLQTDSYARTLFGAALPPLSPAEVELRVALRLQRQQVLYREEPITYIGYVHEAALRIEFGGVKVMRAQLDRLCEVSERDNIGVRVIPFNAGAFPGAGQAVVYAEGPVPQLDTVELDSAHGPEFTHGQSQLDKYRAHLDWMEAASLPPSASRDFIHTIARQL</sequence>
<feature type="domain" description="HTH cro/C1-type" evidence="1">
    <location>
        <begin position="18"/>
        <end position="73"/>
    </location>
</feature>
<dbReference type="Gene3D" id="1.10.260.40">
    <property type="entry name" value="lambda repressor-like DNA-binding domains"/>
    <property type="match status" value="1"/>
</dbReference>
<dbReference type="AlphaFoldDB" id="A0A6B3BSP0"/>
<reference evidence="2" key="1">
    <citation type="submission" date="2020-01" db="EMBL/GenBank/DDBJ databases">
        <title>Insect and environment-associated Actinomycetes.</title>
        <authorList>
            <person name="Currrie C."/>
            <person name="Chevrette M."/>
            <person name="Carlson C."/>
            <person name="Stubbendieck R."/>
            <person name="Wendt-Pienkowski E."/>
        </authorList>
    </citation>
    <scope>NUCLEOTIDE SEQUENCE</scope>
    <source>
        <strain evidence="2">SID12501</strain>
    </source>
</reference>
<dbReference type="PROSITE" id="PS50943">
    <property type="entry name" value="HTH_CROC1"/>
    <property type="match status" value="1"/>
</dbReference>
<dbReference type="GO" id="GO:0003677">
    <property type="term" value="F:DNA binding"/>
    <property type="evidence" value="ECO:0007669"/>
    <property type="project" value="InterPro"/>
</dbReference>
<evidence type="ECO:0000259" key="1">
    <source>
        <dbReference type="PROSITE" id="PS50943"/>
    </source>
</evidence>
<dbReference type="InterPro" id="IPR043917">
    <property type="entry name" value="DUF5753"/>
</dbReference>
<dbReference type="EMBL" id="JAAGLU010000012">
    <property type="protein sequence ID" value="NEC87369.1"/>
    <property type="molecule type" value="Genomic_DNA"/>
</dbReference>
<dbReference type="Pfam" id="PF19054">
    <property type="entry name" value="DUF5753"/>
    <property type="match status" value="1"/>
</dbReference>
<gene>
    <name evidence="2" type="ORF">G3I71_16405</name>
</gene>
<dbReference type="InterPro" id="IPR001387">
    <property type="entry name" value="Cro/C1-type_HTH"/>
</dbReference>
<evidence type="ECO:0000313" key="2">
    <source>
        <dbReference type="EMBL" id="NEC87369.1"/>
    </source>
</evidence>
<proteinExistence type="predicted"/>
<dbReference type="SUPFAM" id="SSF47413">
    <property type="entry name" value="lambda repressor-like DNA-binding domains"/>
    <property type="match status" value="1"/>
</dbReference>
<dbReference type="RefSeq" id="WP_164315423.1">
    <property type="nucleotide sequence ID" value="NZ_JAAGLU010000012.1"/>
</dbReference>
<comment type="caution">
    <text evidence="2">The sequence shown here is derived from an EMBL/GenBank/DDBJ whole genome shotgun (WGS) entry which is preliminary data.</text>
</comment>
<protein>
    <submittedName>
        <fullName evidence="2">Helix-turn-helix transcriptional regulator</fullName>
    </submittedName>
</protein>
<organism evidence="2">
    <name type="scientific">Streptomyces sp. SID12501</name>
    <dbReference type="NCBI Taxonomy" id="2706042"/>
    <lineage>
        <taxon>Bacteria</taxon>
        <taxon>Bacillati</taxon>
        <taxon>Actinomycetota</taxon>
        <taxon>Actinomycetes</taxon>
        <taxon>Kitasatosporales</taxon>
        <taxon>Streptomycetaceae</taxon>
        <taxon>Streptomyces</taxon>
    </lineage>
</organism>
<dbReference type="SMART" id="SM00530">
    <property type="entry name" value="HTH_XRE"/>
    <property type="match status" value="1"/>
</dbReference>
<dbReference type="CDD" id="cd00093">
    <property type="entry name" value="HTH_XRE"/>
    <property type="match status" value="1"/>
</dbReference>